<comment type="caution">
    <text evidence="1">The sequence shown here is derived from an EMBL/GenBank/DDBJ whole genome shotgun (WGS) entry which is preliminary data.</text>
</comment>
<evidence type="ECO:0000313" key="1">
    <source>
        <dbReference type="EMBL" id="OLY83132.1"/>
    </source>
</evidence>
<protein>
    <submittedName>
        <fullName evidence="1">Uncharacterized protein</fullName>
    </submittedName>
</protein>
<accession>A0A1R0H1X9</accession>
<gene>
    <name evidence="1" type="ORF">AYI68_g2734</name>
</gene>
<keyword evidence="2" id="KW-1185">Reference proteome</keyword>
<dbReference type="Proteomes" id="UP000187455">
    <property type="component" value="Unassembled WGS sequence"/>
</dbReference>
<proteinExistence type="predicted"/>
<dbReference type="AlphaFoldDB" id="A0A1R0H1X9"/>
<sequence length="472" mass="53405">MKSIVLHIYSDIENTDQYLRLLLFDFPTKSYFFEDEFIQKIIKSSPLLPAHSNILSLLLSIDYEQESLISKSIHCCNSVSEISLIFSALNTTLSKYRNSFQIEYSFSQRLFDLANFPPPHQYPSILEISTKIMANFFRNRSSSHPLYQRNINNWSLIFQKSDHSLSLISFPTFLLAFLKKLHRSSSTPFFVSAVTELSPSIVTATSILTKMHRKSRILLNLAKSSNESLSEINSFVFRLRNLASDYIHLLLTKSLAHQTTTHLLPLLFCCHLDASLPHIIQYYSHQLTKNDNQSHPSTSLLLLALKLSISNIKASIYSPPLIYSLPPQTIAPLALDYKLLRLVSSFAEWNRSGNQILLSCLHPPPKFEIHPNSNNDDTTSSPPPLPPLNNRLLHHELLLLGTRMATNYKINLYTATHSSPPTACCSTSSILLDCLCPNLSIALTHSQSIAVRHWAALLTHLLTLSPSPQFHL</sequence>
<evidence type="ECO:0000313" key="2">
    <source>
        <dbReference type="Proteomes" id="UP000187455"/>
    </source>
</evidence>
<organism evidence="1 2">
    <name type="scientific">Smittium mucronatum</name>
    <dbReference type="NCBI Taxonomy" id="133383"/>
    <lineage>
        <taxon>Eukaryota</taxon>
        <taxon>Fungi</taxon>
        <taxon>Fungi incertae sedis</taxon>
        <taxon>Zoopagomycota</taxon>
        <taxon>Kickxellomycotina</taxon>
        <taxon>Harpellomycetes</taxon>
        <taxon>Harpellales</taxon>
        <taxon>Legeriomycetaceae</taxon>
        <taxon>Smittium</taxon>
    </lineage>
</organism>
<dbReference type="EMBL" id="LSSL01001056">
    <property type="protein sequence ID" value="OLY83132.1"/>
    <property type="molecule type" value="Genomic_DNA"/>
</dbReference>
<name>A0A1R0H1X9_9FUNG</name>
<reference evidence="1 2" key="1">
    <citation type="journal article" date="2016" name="Mol. Biol. Evol.">
        <title>Genome-Wide Survey of Gut Fungi (Harpellales) Reveals the First Horizontally Transferred Ubiquitin Gene from a Mosquito Host.</title>
        <authorList>
            <person name="Wang Y."/>
            <person name="White M.M."/>
            <person name="Kvist S."/>
            <person name="Moncalvo J.M."/>
        </authorList>
    </citation>
    <scope>NUCLEOTIDE SEQUENCE [LARGE SCALE GENOMIC DNA]</scope>
    <source>
        <strain evidence="1 2">ALG-7-W6</strain>
    </source>
</reference>